<evidence type="ECO:0000313" key="1">
    <source>
        <dbReference type="EMBL" id="SFG03076.1"/>
    </source>
</evidence>
<gene>
    <name evidence="1" type="ORF">SAMN04487988_101121</name>
</gene>
<protein>
    <submittedName>
        <fullName evidence="1">Uncharacterized protein</fullName>
    </submittedName>
</protein>
<keyword evidence="2" id="KW-1185">Reference proteome</keyword>
<dbReference type="AlphaFoldDB" id="A0A1I2NNR7"/>
<accession>A0A1I2NNR7</accession>
<dbReference type="STRING" id="435880.SAMN04487988_101121"/>
<proteinExistence type="predicted"/>
<dbReference type="Proteomes" id="UP000199642">
    <property type="component" value="Unassembled WGS sequence"/>
</dbReference>
<dbReference type="RefSeq" id="WP_143071012.1">
    <property type="nucleotide sequence ID" value="NZ_FOPC01000001.1"/>
</dbReference>
<reference evidence="2" key="1">
    <citation type="submission" date="2016-10" db="EMBL/GenBank/DDBJ databases">
        <authorList>
            <person name="Varghese N."/>
            <person name="Submissions S."/>
        </authorList>
    </citation>
    <scope>NUCLEOTIDE SEQUENCE [LARGE SCALE GENOMIC DNA]</scope>
    <source>
        <strain evidence="2">DSM 19315</strain>
    </source>
</reference>
<sequence length="75" mass="7944">MKNLFTILMFSGSLLLGFSSEGKTYCTVDENGNNPNFCRAGANPGDAYCFTWGTGTACNGNATIKPNPDDPEIGD</sequence>
<evidence type="ECO:0000313" key="2">
    <source>
        <dbReference type="Proteomes" id="UP000199642"/>
    </source>
</evidence>
<name>A0A1I2NNR7_9BACT</name>
<organism evidence="1 2">
    <name type="scientific">Algoriphagus hitonicola</name>
    <dbReference type="NCBI Taxonomy" id="435880"/>
    <lineage>
        <taxon>Bacteria</taxon>
        <taxon>Pseudomonadati</taxon>
        <taxon>Bacteroidota</taxon>
        <taxon>Cytophagia</taxon>
        <taxon>Cytophagales</taxon>
        <taxon>Cyclobacteriaceae</taxon>
        <taxon>Algoriphagus</taxon>
    </lineage>
</organism>
<dbReference type="EMBL" id="FOPC01000001">
    <property type="protein sequence ID" value="SFG03076.1"/>
    <property type="molecule type" value="Genomic_DNA"/>
</dbReference>